<evidence type="ECO:0000313" key="3">
    <source>
        <dbReference type="EMBL" id="RDI97968.1"/>
    </source>
</evidence>
<feature type="signal peptide" evidence="2">
    <location>
        <begin position="1"/>
        <end position="31"/>
    </location>
</feature>
<keyword evidence="4" id="KW-1185">Reference proteome</keyword>
<feature type="compositionally biased region" description="Pro residues" evidence="1">
    <location>
        <begin position="111"/>
        <end position="121"/>
    </location>
</feature>
<name>A0A370K5Q5_9GAMM</name>
<comment type="caution">
    <text evidence="3">The sequence shown here is derived from an EMBL/GenBank/DDBJ whole genome shotgun (WGS) entry which is preliminary data.</text>
</comment>
<organism evidence="3 4">
    <name type="scientific">Dyella solisilvae</name>
    <dbReference type="NCBI Taxonomy" id="1920168"/>
    <lineage>
        <taxon>Bacteria</taxon>
        <taxon>Pseudomonadati</taxon>
        <taxon>Pseudomonadota</taxon>
        <taxon>Gammaproteobacteria</taxon>
        <taxon>Lysobacterales</taxon>
        <taxon>Rhodanobacteraceae</taxon>
        <taxon>Dyella</taxon>
    </lineage>
</organism>
<proteinExistence type="predicted"/>
<dbReference type="AlphaFoldDB" id="A0A370K5Q5"/>
<evidence type="ECO:0000313" key="4">
    <source>
        <dbReference type="Proteomes" id="UP000254711"/>
    </source>
</evidence>
<accession>A0A370K5Q5</accession>
<sequence>MLAAMSHRLFRRLRRCRVLFALALCSWLAMASVAWARPELDCASAMGAMGMAMQHGAIPDQGHAPHTTMEPDSCCVHGAVSVPPASAPRPPYMHAASQAWPATDEAAPQPFVEPPLRPPVA</sequence>
<evidence type="ECO:0000256" key="1">
    <source>
        <dbReference type="SAM" id="MobiDB-lite"/>
    </source>
</evidence>
<gene>
    <name evidence="3" type="ORF">DVT68_12825</name>
</gene>
<dbReference type="Proteomes" id="UP000254711">
    <property type="component" value="Unassembled WGS sequence"/>
</dbReference>
<keyword evidence="2" id="KW-0732">Signal</keyword>
<feature type="chain" id="PRO_5016934812" description="DUF2946 domain-containing protein" evidence="2">
    <location>
        <begin position="32"/>
        <end position="121"/>
    </location>
</feature>
<dbReference type="EMBL" id="QQSY01000003">
    <property type="protein sequence ID" value="RDI97968.1"/>
    <property type="molecule type" value="Genomic_DNA"/>
</dbReference>
<evidence type="ECO:0000256" key="2">
    <source>
        <dbReference type="SAM" id="SignalP"/>
    </source>
</evidence>
<evidence type="ECO:0008006" key="5">
    <source>
        <dbReference type="Google" id="ProtNLM"/>
    </source>
</evidence>
<reference evidence="3 4" key="1">
    <citation type="submission" date="2018-07" db="EMBL/GenBank/DDBJ databases">
        <title>Dyella solisilvae sp. nov., isolated from the pine and broad-leaved mixed forest soil.</title>
        <authorList>
            <person name="Gao Z."/>
            <person name="Qiu L."/>
        </authorList>
    </citation>
    <scope>NUCLEOTIDE SEQUENCE [LARGE SCALE GENOMIC DNA]</scope>
    <source>
        <strain evidence="3 4">DHG54</strain>
    </source>
</reference>
<feature type="region of interest" description="Disordered" evidence="1">
    <location>
        <begin position="87"/>
        <end position="121"/>
    </location>
</feature>
<protein>
    <recommendedName>
        <fullName evidence="5">DUF2946 domain-containing protein</fullName>
    </recommendedName>
</protein>